<sequence>MRICLPPRFGKTFCLSVIAEFFNVVTAHDVPKSADTNNLDVALAEARTRRRAIFSGSLLEQSDTDGDDSFFDKHFANHPVVRIDFKGVAGSLVGYFYESIVSALLESADYWINAYRGRELVKPDARPKYDALWETRRNARSRPFSRYDMRDGLDDAALVFKALDSFLAAQHQSRYIVLIDNYDTPLKAILGKTWHEKAQSQYTSVLSVILRPNPNLLFGLLVGINEFSLAECDSGVSNIAHIEMTTGCFNLTPENMRHRPADQDEDGVASLFAFSREEVVQLVGRTRESYKYVRAHTQDAIMDAITTWYCGYDFGFEGRRYNPLSVMSFLVHLAQAPRDLVGCPFWEEAGSKQRVEDLARSHRADILLLATRLVVGLDSGAEHTGLRVVDMCGNYWAAPRNDNAVDIVIGESTYADSSRSIAGFDSLVTMMLHLGYVTIGVGNMVRIPNKELRATWGRLRVLAAFGTMDPSEVACTKRRLVSDLYQGDVRGLLGIRTIIEKLPNSANQYREGHQVGVLGAFLLTMLSGSGRGDTVGQPDFVPEREGGDGNVDLVATFQPSGRLPGGLVVLFKYKLVDIRLRGGRNELLTETRKGLAQIVDHNNAAPFGNYARRLDISIGLDRRQVLARQRLWVRVETPEDAGLRSEIEQRKLSAETVDDWDRRMVKTDGAGWQDGHGWRTVCLDAEFCNLE</sequence>
<dbReference type="Proteomes" id="UP001140087">
    <property type="component" value="Unassembled WGS sequence"/>
</dbReference>
<evidence type="ECO:0000313" key="2">
    <source>
        <dbReference type="Proteomes" id="UP001140087"/>
    </source>
</evidence>
<name>A0ACC1LG22_9FUNG</name>
<organism evidence="1 2">
    <name type="scientific">Coemansia helicoidea</name>
    <dbReference type="NCBI Taxonomy" id="1286919"/>
    <lineage>
        <taxon>Eukaryota</taxon>
        <taxon>Fungi</taxon>
        <taxon>Fungi incertae sedis</taxon>
        <taxon>Zoopagomycota</taxon>
        <taxon>Kickxellomycotina</taxon>
        <taxon>Kickxellomycetes</taxon>
        <taxon>Kickxellales</taxon>
        <taxon>Kickxellaceae</taxon>
        <taxon>Coemansia</taxon>
    </lineage>
</organism>
<keyword evidence="2" id="KW-1185">Reference proteome</keyword>
<gene>
    <name evidence="1" type="ORF">H4R21_000686</name>
</gene>
<proteinExistence type="predicted"/>
<comment type="caution">
    <text evidence="1">The sequence shown here is derived from an EMBL/GenBank/DDBJ whole genome shotgun (WGS) entry which is preliminary data.</text>
</comment>
<reference evidence="1" key="1">
    <citation type="submission" date="2022-07" db="EMBL/GenBank/DDBJ databases">
        <title>Phylogenomic reconstructions and comparative analyses of Kickxellomycotina fungi.</title>
        <authorList>
            <person name="Reynolds N.K."/>
            <person name="Stajich J.E."/>
            <person name="Barry K."/>
            <person name="Grigoriev I.V."/>
            <person name="Crous P."/>
            <person name="Smith M.E."/>
        </authorList>
    </citation>
    <scope>NUCLEOTIDE SEQUENCE</scope>
    <source>
        <strain evidence="1">BCRC 34780</strain>
    </source>
</reference>
<protein>
    <submittedName>
        <fullName evidence="1">Uncharacterized protein</fullName>
    </submittedName>
</protein>
<evidence type="ECO:0000313" key="1">
    <source>
        <dbReference type="EMBL" id="KAJ2806899.1"/>
    </source>
</evidence>
<accession>A0ACC1LG22</accession>
<dbReference type="EMBL" id="JANBUN010000102">
    <property type="protein sequence ID" value="KAJ2806899.1"/>
    <property type="molecule type" value="Genomic_DNA"/>
</dbReference>